<organism evidence="3 4">
    <name type="scientific">Trichinella papuae</name>
    <dbReference type="NCBI Taxonomy" id="268474"/>
    <lineage>
        <taxon>Eukaryota</taxon>
        <taxon>Metazoa</taxon>
        <taxon>Ecdysozoa</taxon>
        <taxon>Nematoda</taxon>
        <taxon>Enoplea</taxon>
        <taxon>Dorylaimia</taxon>
        <taxon>Trichinellida</taxon>
        <taxon>Trichinellidae</taxon>
        <taxon>Trichinella</taxon>
    </lineage>
</organism>
<evidence type="ECO:0000313" key="3">
    <source>
        <dbReference type="EMBL" id="KRZ67997.1"/>
    </source>
</evidence>
<evidence type="ECO:0000256" key="1">
    <source>
        <dbReference type="ARBA" id="ARBA00010112"/>
    </source>
</evidence>
<dbReference type="Proteomes" id="UP000054843">
    <property type="component" value="Unassembled WGS sequence"/>
</dbReference>
<dbReference type="STRING" id="268474.A0A0V1M840"/>
<gene>
    <name evidence="3" type="primary">ttr-46</name>
    <name evidence="3" type="ORF">T10_13312</name>
</gene>
<dbReference type="AlphaFoldDB" id="A0A0V1M840"/>
<dbReference type="Pfam" id="PF01060">
    <property type="entry name" value="TTR-52"/>
    <property type="match status" value="1"/>
</dbReference>
<proteinExistence type="inferred from homology"/>
<dbReference type="PANTHER" id="PTHR21700">
    <property type="entry name" value="TRANSTHYRETIN-LIKE FAMILY PROTEIN-RELATED"/>
    <property type="match status" value="1"/>
</dbReference>
<comment type="similarity">
    <text evidence="1">Belongs to the nematode transthyretin-like family.</text>
</comment>
<comment type="caution">
    <text evidence="3">The sequence shown here is derived from an EMBL/GenBank/DDBJ whole genome shotgun (WGS) entry which is preliminary data.</text>
</comment>
<evidence type="ECO:0000313" key="4">
    <source>
        <dbReference type="Proteomes" id="UP000054843"/>
    </source>
</evidence>
<dbReference type="GO" id="GO:0009986">
    <property type="term" value="C:cell surface"/>
    <property type="evidence" value="ECO:0007669"/>
    <property type="project" value="InterPro"/>
</dbReference>
<reference evidence="3 4" key="1">
    <citation type="submission" date="2015-01" db="EMBL/GenBank/DDBJ databases">
        <title>Evolution of Trichinella species and genotypes.</title>
        <authorList>
            <person name="Korhonen P.K."/>
            <person name="Edoardo P."/>
            <person name="Giuseppe L.R."/>
            <person name="Gasser R.B."/>
        </authorList>
    </citation>
    <scope>NUCLEOTIDE SEQUENCE [LARGE SCALE GENOMIC DNA]</scope>
    <source>
        <strain evidence="3">ISS1980</strain>
    </source>
</reference>
<evidence type="ECO:0000256" key="2">
    <source>
        <dbReference type="SAM" id="SignalP"/>
    </source>
</evidence>
<keyword evidence="4" id="KW-1185">Reference proteome</keyword>
<sequence>LIFCCTLMERNFLAMKLIFATLLIIPLVECSLQKVAAKGKLMCGNKPASNVQVKLVDKDVISDDVLDKKTTDNSGNFYVEGSADELTKIDPVLKIYHTCDHSLLCKRRWSLKIPSHYIVKGNQQPKPMDFGTMNLEARLEEDRNCI</sequence>
<dbReference type="EMBL" id="JYDO01000178">
    <property type="protein sequence ID" value="KRZ67997.1"/>
    <property type="molecule type" value="Genomic_DNA"/>
</dbReference>
<dbReference type="InterPro" id="IPR038479">
    <property type="entry name" value="Transthyretin-like_sf"/>
</dbReference>
<feature type="chain" id="PRO_5006882322" evidence="2">
    <location>
        <begin position="31"/>
        <end position="146"/>
    </location>
</feature>
<protein>
    <submittedName>
        <fullName evidence="3">Transthyretin-like protein 46</fullName>
    </submittedName>
</protein>
<dbReference type="InterPro" id="IPR001534">
    <property type="entry name" value="Transthyretin-like"/>
</dbReference>
<feature type="signal peptide" evidence="2">
    <location>
        <begin position="1"/>
        <end position="30"/>
    </location>
</feature>
<keyword evidence="2" id="KW-0732">Signal</keyword>
<name>A0A0V1M840_9BILA</name>
<dbReference type="Gene3D" id="2.60.40.3330">
    <property type="match status" value="1"/>
</dbReference>
<accession>A0A0V1M840</accession>
<feature type="non-terminal residue" evidence="3">
    <location>
        <position position="1"/>
    </location>
</feature>
<dbReference type="OrthoDB" id="5849824at2759"/>